<dbReference type="RefSeq" id="WP_123639245.1">
    <property type="nucleotide sequence ID" value="NZ_RJUK01000002.1"/>
</dbReference>
<dbReference type="Gene3D" id="2.40.50.100">
    <property type="match status" value="2"/>
</dbReference>
<evidence type="ECO:0000259" key="6">
    <source>
        <dbReference type="Pfam" id="PF25967"/>
    </source>
</evidence>
<dbReference type="InterPro" id="IPR058792">
    <property type="entry name" value="Beta-barrel_RND_2"/>
</dbReference>
<dbReference type="Gene3D" id="2.40.30.170">
    <property type="match status" value="1"/>
</dbReference>
<keyword evidence="8" id="KW-1185">Reference proteome</keyword>
<dbReference type="Pfam" id="PF25954">
    <property type="entry name" value="Beta-barrel_RND_2"/>
    <property type="match status" value="1"/>
</dbReference>
<dbReference type="Gene3D" id="2.40.420.20">
    <property type="match status" value="1"/>
</dbReference>
<evidence type="ECO:0000256" key="2">
    <source>
        <dbReference type="SAM" id="Coils"/>
    </source>
</evidence>
<feature type="region of interest" description="Disordered" evidence="3">
    <location>
        <begin position="387"/>
        <end position="409"/>
    </location>
</feature>
<keyword evidence="2" id="KW-0175">Coiled coil</keyword>
<keyword evidence="4" id="KW-0472">Membrane</keyword>
<dbReference type="GO" id="GO:0015562">
    <property type="term" value="F:efflux transmembrane transporter activity"/>
    <property type="evidence" value="ECO:0007669"/>
    <property type="project" value="TreeGrafter"/>
</dbReference>
<organism evidence="7 8">
    <name type="scientific">Marinimicrobium koreense</name>
    <dbReference type="NCBI Taxonomy" id="306545"/>
    <lineage>
        <taxon>Bacteria</taxon>
        <taxon>Pseudomonadati</taxon>
        <taxon>Pseudomonadota</taxon>
        <taxon>Gammaproteobacteria</taxon>
        <taxon>Cellvibrionales</taxon>
        <taxon>Cellvibrionaceae</taxon>
        <taxon>Marinimicrobium</taxon>
    </lineage>
</organism>
<feature type="coiled-coil region" evidence="2">
    <location>
        <begin position="90"/>
        <end position="139"/>
    </location>
</feature>
<dbReference type="EMBL" id="RJUK01000002">
    <property type="protein sequence ID" value="ROQ18665.1"/>
    <property type="molecule type" value="Genomic_DNA"/>
</dbReference>
<gene>
    <name evidence="7" type="ORF">EDC38_2893</name>
</gene>
<dbReference type="PANTHER" id="PTHR30469">
    <property type="entry name" value="MULTIDRUG RESISTANCE PROTEIN MDTA"/>
    <property type="match status" value="1"/>
</dbReference>
<dbReference type="SUPFAM" id="SSF111369">
    <property type="entry name" value="HlyD-like secretion proteins"/>
    <property type="match status" value="1"/>
</dbReference>
<evidence type="ECO:0000256" key="4">
    <source>
        <dbReference type="SAM" id="Phobius"/>
    </source>
</evidence>
<proteinExistence type="inferred from homology"/>
<protein>
    <submittedName>
        <fullName evidence="7">HlyD family secretion protein</fullName>
    </submittedName>
</protein>
<feature type="transmembrane region" description="Helical" evidence="4">
    <location>
        <begin position="7"/>
        <end position="24"/>
    </location>
</feature>
<dbReference type="OrthoDB" id="9806939at2"/>
<comment type="similarity">
    <text evidence="1">Belongs to the membrane fusion protein (MFP) (TC 8.A.1) family.</text>
</comment>
<dbReference type="Pfam" id="PF25967">
    <property type="entry name" value="RND-MFP_C"/>
    <property type="match status" value="1"/>
</dbReference>
<evidence type="ECO:0000256" key="1">
    <source>
        <dbReference type="ARBA" id="ARBA00009477"/>
    </source>
</evidence>
<dbReference type="NCBIfam" id="TIGR01730">
    <property type="entry name" value="RND_mfp"/>
    <property type="match status" value="1"/>
</dbReference>
<dbReference type="InterPro" id="IPR006143">
    <property type="entry name" value="RND_pump_MFP"/>
</dbReference>
<reference evidence="7 8" key="1">
    <citation type="submission" date="2018-11" db="EMBL/GenBank/DDBJ databases">
        <title>Genomic Encyclopedia of Type Strains, Phase IV (KMG-IV): sequencing the most valuable type-strain genomes for metagenomic binning, comparative biology and taxonomic classification.</title>
        <authorList>
            <person name="Goeker M."/>
        </authorList>
    </citation>
    <scope>NUCLEOTIDE SEQUENCE [LARGE SCALE GENOMIC DNA]</scope>
    <source>
        <strain evidence="7 8">DSM 16974</strain>
    </source>
</reference>
<feature type="domain" description="CusB-like beta-barrel" evidence="5">
    <location>
        <begin position="237"/>
        <end position="309"/>
    </location>
</feature>
<feature type="domain" description="Multidrug resistance protein MdtA-like C-terminal permuted SH3" evidence="6">
    <location>
        <begin position="315"/>
        <end position="371"/>
    </location>
</feature>
<dbReference type="GO" id="GO:1990281">
    <property type="term" value="C:efflux pump complex"/>
    <property type="evidence" value="ECO:0007669"/>
    <property type="project" value="TreeGrafter"/>
</dbReference>
<dbReference type="AlphaFoldDB" id="A0A3N1NR24"/>
<comment type="caution">
    <text evidence="7">The sequence shown here is derived from an EMBL/GenBank/DDBJ whole genome shotgun (WGS) entry which is preliminary data.</text>
</comment>
<name>A0A3N1NR24_9GAMM</name>
<feature type="compositionally biased region" description="Polar residues" evidence="3">
    <location>
        <begin position="399"/>
        <end position="409"/>
    </location>
</feature>
<evidence type="ECO:0000256" key="3">
    <source>
        <dbReference type="SAM" id="MobiDB-lite"/>
    </source>
</evidence>
<dbReference type="PANTHER" id="PTHR30469:SF15">
    <property type="entry name" value="HLYD FAMILY OF SECRETION PROTEINS"/>
    <property type="match status" value="1"/>
</dbReference>
<evidence type="ECO:0000259" key="5">
    <source>
        <dbReference type="Pfam" id="PF25954"/>
    </source>
</evidence>
<accession>A0A3N1NR24</accession>
<dbReference type="Proteomes" id="UP000273643">
    <property type="component" value="Unassembled WGS sequence"/>
</dbReference>
<evidence type="ECO:0000313" key="8">
    <source>
        <dbReference type="Proteomes" id="UP000273643"/>
    </source>
</evidence>
<sequence length="409" mass="44511">MRRVSTQVVVPLAIVALIVLYFGWQSWRGPEVEGYVIEPVPLVQTVVGTGRVMTASRAQVGSEITAVVKERRVQEGDTVAPGELLLVLSAEDIAAEVRQAEAALEELVTTRRPQAAIDLERAESELAQARRETARRQALAERSQLSAEALEQAQEAERLAQAAVDSARLTVSALAPGNVEERRLEQRLAALRAQLAKTEVRSEVAGTILTRNVDPGDLVQPGRVLFTIALEGGMEIRVPLDERNLSRLALEQKATAIADAYPNQPFPARVKFIAPSIDPQSGTVEVRLAVDPVPAFVRQDMTVSVTIETGRRDSALAVPNDALRSVQGREAELLLVRDGRVQRQAVTLGLRGLAMSEVENGLSEGDRVVADMATELTEGKRVRFVERQAPVSSDRDNAASRNESPMNFD</sequence>
<keyword evidence="4" id="KW-0812">Transmembrane</keyword>
<evidence type="ECO:0000313" key="7">
    <source>
        <dbReference type="EMBL" id="ROQ18665.1"/>
    </source>
</evidence>
<dbReference type="InterPro" id="IPR058627">
    <property type="entry name" value="MdtA-like_C"/>
</dbReference>
<keyword evidence="4" id="KW-1133">Transmembrane helix</keyword>